<proteinExistence type="predicted"/>
<name>A0AA49X4J7_9VIRU</name>
<evidence type="ECO:0000313" key="1">
    <source>
        <dbReference type="EMBL" id="WLJ25531.1"/>
    </source>
</evidence>
<accession>A0AA49X4J7</accession>
<dbReference type="EMBL" id="OQ890312">
    <property type="protein sequence ID" value="WLJ25531.1"/>
    <property type="molecule type" value="Genomic_DNA"/>
</dbReference>
<sequence>MSDVDILKFAISAVAEVLGDDLWVADHLPPADELEKLTPAVTVDLLPGSEVVPWGADNGEYISEIISLDVEVVGVSRAQCTPVGDRVRAALHQLPYLEGSGVKSVDCPRFSTREDINPQLRVLGAAVDLMVLKT</sequence>
<protein>
    <submittedName>
        <fullName evidence="1">Tail completion protein</fullName>
    </submittedName>
</protein>
<organism evidence="1">
    <name type="scientific">Actinobacteria phage HS02</name>
    <dbReference type="NCBI Taxonomy" id="3056388"/>
    <lineage>
        <taxon>Viruses</taxon>
    </lineage>
</organism>
<reference evidence="1" key="1">
    <citation type="submission" date="2023-04" db="EMBL/GenBank/DDBJ databases">
        <title>The human skin virome in hidradenitis suppurativa patients.</title>
        <authorList>
            <person name="Jansen D."/>
        </authorList>
    </citation>
    <scope>NUCLEOTIDE SEQUENCE</scope>
    <source>
        <strain evidence="1">VC1_JansenPhageB</strain>
    </source>
</reference>